<evidence type="ECO:0000256" key="11">
    <source>
        <dbReference type="ARBA" id="ARBA00033276"/>
    </source>
</evidence>
<dbReference type="HOGENOM" id="CLU_1298154_0_0_10"/>
<feature type="domain" description="DNA polymerase III beta sliding clamp N-terminal" evidence="12">
    <location>
        <begin position="3"/>
        <end position="119"/>
    </location>
</feature>
<evidence type="ECO:0000256" key="3">
    <source>
        <dbReference type="ARBA" id="ARBA00021035"/>
    </source>
</evidence>
<dbReference type="GO" id="GO:0005737">
    <property type="term" value="C:cytoplasm"/>
    <property type="evidence" value="ECO:0007669"/>
    <property type="project" value="UniProtKB-SubCell"/>
</dbReference>
<dbReference type="GO" id="GO:0009360">
    <property type="term" value="C:DNA polymerase III complex"/>
    <property type="evidence" value="ECO:0007669"/>
    <property type="project" value="InterPro"/>
</dbReference>
<dbReference type="PANTHER" id="PTHR30478:SF0">
    <property type="entry name" value="BETA SLIDING CLAMP"/>
    <property type="match status" value="1"/>
</dbReference>
<evidence type="ECO:0000256" key="8">
    <source>
        <dbReference type="ARBA" id="ARBA00022932"/>
    </source>
</evidence>
<evidence type="ECO:0000313" key="14">
    <source>
        <dbReference type="EMBL" id="EGK01709.1"/>
    </source>
</evidence>
<dbReference type="InterPro" id="IPR001001">
    <property type="entry name" value="DNA_polIII_beta"/>
</dbReference>
<dbReference type="InterPro" id="IPR022634">
    <property type="entry name" value="DNA_polIII_beta_N"/>
</dbReference>
<dbReference type="InterPro" id="IPR022637">
    <property type="entry name" value="DNA_polIII_beta_cen"/>
</dbReference>
<evidence type="ECO:0000256" key="10">
    <source>
        <dbReference type="ARBA" id="ARBA00030988"/>
    </source>
</evidence>
<dbReference type="OrthoDB" id="8421503at2"/>
<reference evidence="14 15" key="1">
    <citation type="submission" date="2011-04" db="EMBL/GenBank/DDBJ databases">
        <title>The Genome Sequence of Dysgonomonas gadei ATCC BAA-286.</title>
        <authorList>
            <consortium name="The Broad Institute Genome Sequencing Platform"/>
            <person name="Earl A."/>
            <person name="Ward D."/>
            <person name="Feldgarden M."/>
            <person name="Gevers D."/>
            <person name="Pudlo N."/>
            <person name="Martens E."/>
            <person name="Allen-Vercoe E."/>
            <person name="Young S.K."/>
            <person name="Zeng Q."/>
            <person name="Gargeya S."/>
            <person name="Fitzgerald M."/>
            <person name="Haas B."/>
            <person name="Abouelleil A."/>
            <person name="Alvarado L."/>
            <person name="Arachchi H.M."/>
            <person name="Berlin A."/>
            <person name="Brown A."/>
            <person name="Chapman S.B."/>
            <person name="Chen Z."/>
            <person name="Dunbar C."/>
            <person name="Freedman E."/>
            <person name="Gearin G."/>
            <person name="Gellesch M."/>
            <person name="Goldberg J."/>
            <person name="Griggs A."/>
            <person name="Gujja S."/>
            <person name="Heiman D."/>
            <person name="Howarth C."/>
            <person name="Larson L."/>
            <person name="Lui A."/>
            <person name="MacDonald P.J.P."/>
            <person name="Mehta T."/>
            <person name="Montmayeur A."/>
            <person name="Murphy C."/>
            <person name="Neiman D."/>
            <person name="Pearson M."/>
            <person name="Priest M."/>
            <person name="Roberts A."/>
            <person name="Saif S."/>
            <person name="Shea T."/>
            <person name="Shenoy N."/>
            <person name="Sisk P."/>
            <person name="Stolte C."/>
            <person name="Sykes S."/>
            <person name="Yandava C."/>
            <person name="Wortman J."/>
            <person name="Nusbaum C."/>
            <person name="Birren B."/>
        </authorList>
    </citation>
    <scope>NUCLEOTIDE SEQUENCE [LARGE SCALE GENOMIC DNA]</scope>
    <source>
        <strain evidence="14 15">ATCC BAA-286</strain>
    </source>
</reference>
<dbReference type="STRING" id="742766.HMPREF9455_01857"/>
<gene>
    <name evidence="14" type="ORF">HMPREF9455_01857</name>
</gene>
<organism evidence="14 15">
    <name type="scientific">Dysgonomonas gadei ATCC BAA-286</name>
    <dbReference type="NCBI Taxonomy" id="742766"/>
    <lineage>
        <taxon>Bacteria</taxon>
        <taxon>Pseudomonadati</taxon>
        <taxon>Bacteroidota</taxon>
        <taxon>Bacteroidia</taxon>
        <taxon>Bacteroidales</taxon>
        <taxon>Dysgonomonadaceae</taxon>
        <taxon>Dysgonomonas</taxon>
    </lineage>
</organism>
<name>F5IXP0_9BACT</name>
<keyword evidence="9" id="KW-0238">DNA-binding</keyword>
<keyword evidence="5" id="KW-0808">Transferase</keyword>
<dbReference type="PANTHER" id="PTHR30478">
    <property type="entry name" value="DNA POLYMERASE III SUBUNIT BETA"/>
    <property type="match status" value="1"/>
</dbReference>
<evidence type="ECO:0000256" key="6">
    <source>
        <dbReference type="ARBA" id="ARBA00022695"/>
    </source>
</evidence>
<keyword evidence="7" id="KW-0235">DNA replication</keyword>
<dbReference type="SUPFAM" id="SSF55979">
    <property type="entry name" value="DNA clamp"/>
    <property type="match status" value="2"/>
</dbReference>
<evidence type="ECO:0000256" key="7">
    <source>
        <dbReference type="ARBA" id="ARBA00022705"/>
    </source>
</evidence>
<evidence type="ECO:0000259" key="12">
    <source>
        <dbReference type="Pfam" id="PF00712"/>
    </source>
</evidence>
<dbReference type="AlphaFoldDB" id="F5IXP0"/>
<proteinExistence type="inferred from homology"/>
<evidence type="ECO:0000256" key="2">
    <source>
        <dbReference type="ARBA" id="ARBA00010752"/>
    </source>
</evidence>
<dbReference type="InterPro" id="IPR046938">
    <property type="entry name" value="DNA_clamp_sf"/>
</dbReference>
<evidence type="ECO:0000313" key="15">
    <source>
        <dbReference type="Proteomes" id="UP000004913"/>
    </source>
</evidence>
<dbReference type="SMART" id="SM00480">
    <property type="entry name" value="POL3Bc"/>
    <property type="match status" value="1"/>
</dbReference>
<comment type="subcellular location">
    <subcellularLocation>
        <location evidence="1">Cytoplasm</location>
    </subcellularLocation>
</comment>
<evidence type="ECO:0000256" key="5">
    <source>
        <dbReference type="ARBA" id="ARBA00022679"/>
    </source>
</evidence>
<dbReference type="Gene3D" id="3.70.10.10">
    <property type="match status" value="1"/>
</dbReference>
<dbReference type="Gene3D" id="3.10.150.10">
    <property type="entry name" value="DNA Polymerase III, subunit A, domain 2"/>
    <property type="match status" value="1"/>
</dbReference>
<protein>
    <recommendedName>
        <fullName evidence="3">Beta sliding clamp</fullName>
    </recommendedName>
    <alternativeName>
        <fullName evidence="11">Beta-clamp processivity factor</fullName>
    </alternativeName>
    <alternativeName>
        <fullName evidence="10">DNA polymerase III beta sliding clamp subunit</fullName>
    </alternativeName>
</protein>
<accession>F5IXP0</accession>
<evidence type="ECO:0000256" key="4">
    <source>
        <dbReference type="ARBA" id="ARBA00022490"/>
    </source>
</evidence>
<dbReference type="GO" id="GO:0008408">
    <property type="term" value="F:3'-5' exonuclease activity"/>
    <property type="evidence" value="ECO:0007669"/>
    <property type="project" value="InterPro"/>
</dbReference>
<comment type="similarity">
    <text evidence="2">Belongs to the beta sliding clamp family.</text>
</comment>
<dbReference type="Proteomes" id="UP000004913">
    <property type="component" value="Unassembled WGS sequence"/>
</dbReference>
<comment type="caution">
    <text evidence="14">The sequence shown here is derived from an EMBL/GenBank/DDBJ whole genome shotgun (WGS) entry which is preliminary data.</text>
</comment>
<dbReference type="GO" id="GO:0006271">
    <property type="term" value="P:DNA strand elongation involved in DNA replication"/>
    <property type="evidence" value="ECO:0007669"/>
    <property type="project" value="TreeGrafter"/>
</dbReference>
<dbReference type="CDD" id="cd00140">
    <property type="entry name" value="beta_clamp"/>
    <property type="match status" value="1"/>
</dbReference>
<dbReference type="GO" id="GO:0003677">
    <property type="term" value="F:DNA binding"/>
    <property type="evidence" value="ECO:0007669"/>
    <property type="project" value="UniProtKB-KW"/>
</dbReference>
<keyword evidence="6" id="KW-0548">Nucleotidyltransferase</keyword>
<evidence type="ECO:0000256" key="1">
    <source>
        <dbReference type="ARBA" id="ARBA00004496"/>
    </source>
</evidence>
<keyword evidence="4" id="KW-0963">Cytoplasm</keyword>
<dbReference type="GO" id="GO:0003887">
    <property type="term" value="F:DNA-directed DNA polymerase activity"/>
    <property type="evidence" value="ECO:0007669"/>
    <property type="project" value="UniProtKB-KW"/>
</dbReference>
<sequence length="212" mass="23483">MTTISISKSELLNRLQSVSKIISPKNTLLIMDNILLNIQDGTVKFSATDTQGRINTSIDGILTDNNISVCIEPKLLIEALKTLPEQPLAISIDDKFSTTIKYKGGKFELVGISPEGFPKEKDITNAKSISIPSKVLLNGIEKTILCASTDDLRPIMTSVYLSIAEEQINFVASDGHKLALLEIRDESMTEKISFALPLKNRNHSKRFHQTIR</sequence>
<keyword evidence="8" id="KW-0239">DNA-directed DNA polymerase</keyword>
<dbReference type="eggNOG" id="COG0592">
    <property type="taxonomic scope" value="Bacteria"/>
</dbReference>
<evidence type="ECO:0000256" key="9">
    <source>
        <dbReference type="ARBA" id="ARBA00023125"/>
    </source>
</evidence>
<dbReference type="RefSeq" id="WP_006799383.1">
    <property type="nucleotide sequence ID" value="NZ_GL891982.1"/>
</dbReference>
<keyword evidence="15" id="KW-1185">Reference proteome</keyword>
<dbReference type="Pfam" id="PF02767">
    <property type="entry name" value="DNA_pol3_beta_2"/>
    <property type="match status" value="1"/>
</dbReference>
<feature type="domain" description="DNA polymerase III beta sliding clamp central" evidence="13">
    <location>
        <begin position="131"/>
        <end position="206"/>
    </location>
</feature>
<evidence type="ECO:0000259" key="13">
    <source>
        <dbReference type="Pfam" id="PF02767"/>
    </source>
</evidence>
<dbReference type="EMBL" id="ADLV01000020">
    <property type="protein sequence ID" value="EGK01709.1"/>
    <property type="molecule type" value="Genomic_DNA"/>
</dbReference>
<dbReference type="Pfam" id="PF00712">
    <property type="entry name" value="DNA_pol3_beta"/>
    <property type="match status" value="1"/>
</dbReference>